<evidence type="ECO:0000256" key="3">
    <source>
        <dbReference type="ARBA" id="ARBA00022989"/>
    </source>
</evidence>
<feature type="region of interest" description="Disordered" evidence="5">
    <location>
        <begin position="39"/>
        <end position="69"/>
    </location>
</feature>
<evidence type="ECO:0000256" key="2">
    <source>
        <dbReference type="ARBA" id="ARBA00022692"/>
    </source>
</evidence>
<dbReference type="Gene3D" id="3.30.1150.10">
    <property type="match status" value="1"/>
</dbReference>
<dbReference type="Proteomes" id="UP000443582">
    <property type="component" value="Unassembled WGS sequence"/>
</dbReference>
<keyword evidence="4" id="KW-0472">Membrane</keyword>
<dbReference type="SUPFAM" id="SSF74653">
    <property type="entry name" value="TolA/TonB C-terminal domain"/>
    <property type="match status" value="1"/>
</dbReference>
<dbReference type="InterPro" id="IPR006260">
    <property type="entry name" value="TonB/TolA_C"/>
</dbReference>
<evidence type="ECO:0000313" key="7">
    <source>
        <dbReference type="EMBL" id="RZF22545.1"/>
    </source>
</evidence>
<dbReference type="NCBIfam" id="TIGR01352">
    <property type="entry name" value="tonB_Cterm"/>
    <property type="match status" value="1"/>
</dbReference>
<feature type="domain" description="TonB C-terminal" evidence="6">
    <location>
        <begin position="139"/>
        <end position="229"/>
    </location>
</feature>
<sequence length="229" mass="25630">MKLGTPFDPEKANLNKMRVIGKAIKVDVVAMPKMTYQELKKLSPPPKNKVAKPKVEMKDTGGSDKAILKKEKKTKSLADMLSKYATRDVKEDNKPRKKVKKIEEVEDNTDYSGVIAAGNKLSEGSSYTGTSSVQAQGAFDEYVLSVMEEVRRYWKLPAYLANLELSCHVQIFINAQGKLLDYKIIKSSGNKEYDNKAISSIRSVKKFPRPDKEITNRLVAGEIVLAFPI</sequence>
<dbReference type="InterPro" id="IPR037682">
    <property type="entry name" value="TonB_C"/>
</dbReference>
<name>A0ABY0IJ04_9BACT</name>
<protein>
    <submittedName>
        <fullName evidence="7">TonB family protein</fullName>
    </submittedName>
</protein>
<evidence type="ECO:0000256" key="4">
    <source>
        <dbReference type="ARBA" id="ARBA00023136"/>
    </source>
</evidence>
<comment type="subcellular location">
    <subcellularLocation>
        <location evidence="1">Membrane</location>
        <topology evidence="1">Single-pass membrane protein</topology>
    </subcellularLocation>
</comment>
<feature type="compositionally biased region" description="Basic and acidic residues" evidence="5">
    <location>
        <begin position="53"/>
        <end position="69"/>
    </location>
</feature>
<dbReference type="Pfam" id="PF13103">
    <property type="entry name" value="TonB_2"/>
    <property type="match status" value="1"/>
</dbReference>
<evidence type="ECO:0000259" key="6">
    <source>
        <dbReference type="PROSITE" id="PS52015"/>
    </source>
</evidence>
<evidence type="ECO:0000256" key="5">
    <source>
        <dbReference type="SAM" id="MobiDB-lite"/>
    </source>
</evidence>
<evidence type="ECO:0000313" key="8">
    <source>
        <dbReference type="Proteomes" id="UP000443582"/>
    </source>
</evidence>
<accession>A0ABY0IJ04</accession>
<organism evidence="7 8">
    <name type="scientific">Halobacteriovorax vibrionivorans</name>
    <dbReference type="NCBI Taxonomy" id="2152716"/>
    <lineage>
        <taxon>Bacteria</taxon>
        <taxon>Pseudomonadati</taxon>
        <taxon>Bdellovibrionota</taxon>
        <taxon>Bacteriovoracia</taxon>
        <taxon>Bacteriovoracales</taxon>
        <taxon>Halobacteriovoraceae</taxon>
        <taxon>Halobacteriovorax</taxon>
    </lineage>
</organism>
<gene>
    <name evidence="7" type="ORF">DAY19_01885</name>
</gene>
<keyword evidence="8" id="KW-1185">Reference proteome</keyword>
<dbReference type="PROSITE" id="PS52015">
    <property type="entry name" value="TONB_CTD"/>
    <property type="match status" value="1"/>
</dbReference>
<keyword evidence="2" id="KW-0812">Transmembrane</keyword>
<dbReference type="EMBL" id="QDKL01000001">
    <property type="protein sequence ID" value="RZF22545.1"/>
    <property type="molecule type" value="Genomic_DNA"/>
</dbReference>
<dbReference type="RefSeq" id="WP_114705490.1">
    <property type="nucleotide sequence ID" value="NZ_QDKL01000001.1"/>
</dbReference>
<evidence type="ECO:0000256" key="1">
    <source>
        <dbReference type="ARBA" id="ARBA00004167"/>
    </source>
</evidence>
<comment type="caution">
    <text evidence="7">The sequence shown here is derived from an EMBL/GenBank/DDBJ whole genome shotgun (WGS) entry which is preliminary data.</text>
</comment>
<reference evidence="8" key="1">
    <citation type="journal article" date="2019" name="Int. J. Syst. Evol. Microbiol.">
        <title>Halobacteriovorax valvorus sp. nov., a novel prokaryotic predator isolated from coastal seawater of China.</title>
        <authorList>
            <person name="Chen M.-X."/>
        </authorList>
    </citation>
    <scope>NUCLEOTIDE SEQUENCE [LARGE SCALE GENOMIC DNA]</scope>
    <source>
        <strain evidence="8">BL9</strain>
    </source>
</reference>
<proteinExistence type="predicted"/>
<keyword evidence="3" id="KW-1133">Transmembrane helix</keyword>